<feature type="domain" description="RNA polymerase sigma-70 region 2" evidence="6">
    <location>
        <begin position="14"/>
        <end position="75"/>
    </location>
</feature>
<dbReference type="PANTHER" id="PTHR43133:SF8">
    <property type="entry name" value="RNA POLYMERASE SIGMA FACTOR HI_1459-RELATED"/>
    <property type="match status" value="1"/>
</dbReference>
<dbReference type="CDD" id="cd06171">
    <property type="entry name" value="Sigma70_r4"/>
    <property type="match status" value="1"/>
</dbReference>
<dbReference type="InterPro" id="IPR013249">
    <property type="entry name" value="RNA_pol_sigma70_r4_t2"/>
</dbReference>
<dbReference type="InterPro" id="IPR013325">
    <property type="entry name" value="RNA_pol_sigma_r2"/>
</dbReference>
<keyword evidence="2" id="KW-0805">Transcription regulation</keyword>
<comment type="similarity">
    <text evidence="1">Belongs to the sigma-70 factor family. ECF subfamily.</text>
</comment>
<accession>A0A3S2X912</accession>
<dbReference type="Proteomes" id="UP000288024">
    <property type="component" value="Unassembled WGS sequence"/>
</dbReference>
<sequence length="168" mass="19980">MKSRFTNDQMLKVMNDIYFYLKKQGADSETAKDIVQDAIYKSMIHIESIATDKYRAFVFKVAINLYLDYCRKSKKFTYQALDENLVSSTKLTEDLLISKDDKNQIREILEELPIKFKQLLLLKYDMQWSYQQIAEYLGMKPDGVKTNLARARAKFKELYRRKENEKTK</sequence>
<dbReference type="InterPro" id="IPR007627">
    <property type="entry name" value="RNA_pol_sigma70_r2"/>
</dbReference>
<dbReference type="GO" id="GO:0003677">
    <property type="term" value="F:DNA binding"/>
    <property type="evidence" value="ECO:0007669"/>
    <property type="project" value="UniProtKB-KW"/>
</dbReference>
<gene>
    <name evidence="8" type="ORF">EM808_13770</name>
</gene>
<dbReference type="InterPro" id="IPR039425">
    <property type="entry name" value="RNA_pol_sigma-70-like"/>
</dbReference>
<dbReference type="AlphaFoldDB" id="A0A3S2X912"/>
<dbReference type="InterPro" id="IPR014284">
    <property type="entry name" value="RNA_pol_sigma-70_dom"/>
</dbReference>
<evidence type="ECO:0000259" key="7">
    <source>
        <dbReference type="Pfam" id="PF08281"/>
    </source>
</evidence>
<dbReference type="InterPro" id="IPR013324">
    <property type="entry name" value="RNA_pol_sigma_r3/r4-like"/>
</dbReference>
<dbReference type="EMBL" id="RZTZ01000004">
    <property type="protein sequence ID" value="RVT62802.1"/>
    <property type="molecule type" value="Genomic_DNA"/>
</dbReference>
<keyword evidence="5" id="KW-0804">Transcription</keyword>
<dbReference type="InterPro" id="IPR036388">
    <property type="entry name" value="WH-like_DNA-bd_sf"/>
</dbReference>
<dbReference type="RefSeq" id="WP_127738754.1">
    <property type="nucleotide sequence ID" value="NZ_RZTZ01000004.1"/>
</dbReference>
<evidence type="ECO:0000256" key="1">
    <source>
        <dbReference type="ARBA" id="ARBA00010641"/>
    </source>
</evidence>
<protein>
    <submittedName>
        <fullName evidence="8">Sigma-70 family RNA polymerase sigma factor</fullName>
    </submittedName>
</protein>
<dbReference type="Pfam" id="PF04542">
    <property type="entry name" value="Sigma70_r2"/>
    <property type="match status" value="1"/>
</dbReference>
<organism evidence="8 9">
    <name type="scientific">Niallia taxi</name>
    <dbReference type="NCBI Taxonomy" id="2499688"/>
    <lineage>
        <taxon>Bacteria</taxon>
        <taxon>Bacillati</taxon>
        <taxon>Bacillota</taxon>
        <taxon>Bacilli</taxon>
        <taxon>Bacillales</taxon>
        <taxon>Bacillaceae</taxon>
        <taxon>Niallia</taxon>
    </lineage>
</organism>
<evidence type="ECO:0000259" key="6">
    <source>
        <dbReference type="Pfam" id="PF04542"/>
    </source>
</evidence>
<comment type="caution">
    <text evidence="8">The sequence shown here is derived from an EMBL/GenBank/DDBJ whole genome shotgun (WGS) entry which is preliminary data.</text>
</comment>
<dbReference type="SUPFAM" id="SSF88946">
    <property type="entry name" value="Sigma2 domain of RNA polymerase sigma factors"/>
    <property type="match status" value="1"/>
</dbReference>
<evidence type="ECO:0000256" key="5">
    <source>
        <dbReference type="ARBA" id="ARBA00023163"/>
    </source>
</evidence>
<evidence type="ECO:0000256" key="2">
    <source>
        <dbReference type="ARBA" id="ARBA00023015"/>
    </source>
</evidence>
<dbReference type="Gene3D" id="1.10.10.10">
    <property type="entry name" value="Winged helix-like DNA-binding domain superfamily/Winged helix DNA-binding domain"/>
    <property type="match status" value="1"/>
</dbReference>
<proteinExistence type="inferred from homology"/>
<dbReference type="PANTHER" id="PTHR43133">
    <property type="entry name" value="RNA POLYMERASE ECF-TYPE SIGMA FACTO"/>
    <property type="match status" value="1"/>
</dbReference>
<evidence type="ECO:0000256" key="3">
    <source>
        <dbReference type="ARBA" id="ARBA00023082"/>
    </source>
</evidence>
<evidence type="ECO:0000256" key="4">
    <source>
        <dbReference type="ARBA" id="ARBA00023125"/>
    </source>
</evidence>
<dbReference type="GO" id="GO:0016987">
    <property type="term" value="F:sigma factor activity"/>
    <property type="evidence" value="ECO:0007669"/>
    <property type="project" value="UniProtKB-KW"/>
</dbReference>
<keyword evidence="9" id="KW-1185">Reference proteome</keyword>
<dbReference type="Gene3D" id="1.10.1740.10">
    <property type="match status" value="1"/>
</dbReference>
<evidence type="ECO:0000313" key="9">
    <source>
        <dbReference type="Proteomes" id="UP000288024"/>
    </source>
</evidence>
<evidence type="ECO:0000313" key="8">
    <source>
        <dbReference type="EMBL" id="RVT62802.1"/>
    </source>
</evidence>
<keyword evidence="4" id="KW-0238">DNA-binding</keyword>
<feature type="domain" description="RNA polymerase sigma factor 70 region 4 type 2" evidence="7">
    <location>
        <begin position="103"/>
        <end position="154"/>
    </location>
</feature>
<keyword evidence="3" id="KW-0731">Sigma factor</keyword>
<name>A0A3S2X912_9BACI</name>
<dbReference type="GO" id="GO:0006352">
    <property type="term" value="P:DNA-templated transcription initiation"/>
    <property type="evidence" value="ECO:0007669"/>
    <property type="project" value="InterPro"/>
</dbReference>
<dbReference type="NCBIfam" id="TIGR02937">
    <property type="entry name" value="sigma70-ECF"/>
    <property type="match status" value="1"/>
</dbReference>
<dbReference type="Pfam" id="PF08281">
    <property type="entry name" value="Sigma70_r4_2"/>
    <property type="match status" value="1"/>
</dbReference>
<reference evidence="8 9" key="1">
    <citation type="submission" date="2019-01" db="EMBL/GenBank/DDBJ databases">
        <title>Bacillus sp. M5HDSG1-1, whole genome shotgun sequence.</title>
        <authorList>
            <person name="Tuo L."/>
        </authorList>
    </citation>
    <scope>NUCLEOTIDE SEQUENCE [LARGE SCALE GENOMIC DNA]</scope>
    <source>
        <strain evidence="8 9">M5HDSG1-1</strain>
    </source>
</reference>
<dbReference type="SUPFAM" id="SSF88659">
    <property type="entry name" value="Sigma3 and sigma4 domains of RNA polymerase sigma factors"/>
    <property type="match status" value="1"/>
</dbReference>